<keyword evidence="2" id="KW-1003">Cell membrane</keyword>
<organism evidence="7 8">
    <name type="scientific">Fulvivirga kasyanovii</name>
    <dbReference type="NCBI Taxonomy" id="396812"/>
    <lineage>
        <taxon>Bacteria</taxon>
        <taxon>Pseudomonadati</taxon>
        <taxon>Bacteroidota</taxon>
        <taxon>Cytophagia</taxon>
        <taxon>Cytophagales</taxon>
        <taxon>Fulvivirgaceae</taxon>
        <taxon>Fulvivirga</taxon>
    </lineage>
</organism>
<dbReference type="PANTHER" id="PTHR30250">
    <property type="entry name" value="PST FAMILY PREDICTED COLANIC ACID TRANSPORTER"/>
    <property type="match status" value="1"/>
</dbReference>
<evidence type="ECO:0000313" key="7">
    <source>
        <dbReference type="EMBL" id="MTI24303.1"/>
    </source>
</evidence>
<evidence type="ECO:0000256" key="4">
    <source>
        <dbReference type="ARBA" id="ARBA00022989"/>
    </source>
</evidence>
<evidence type="ECO:0000256" key="5">
    <source>
        <dbReference type="ARBA" id="ARBA00023136"/>
    </source>
</evidence>
<evidence type="ECO:0000256" key="3">
    <source>
        <dbReference type="ARBA" id="ARBA00022692"/>
    </source>
</evidence>
<keyword evidence="4 6" id="KW-1133">Transmembrane helix</keyword>
<keyword evidence="8" id="KW-1185">Reference proteome</keyword>
<sequence>IDNLWVGKFYGETGLGLYNRAYMLMSMPVNVIRGHINTVMYPVIVNKSLTKQEIKTEMIHFIKLISAVLSFPAIVFILFPNRLSVFLWGENWNGVGEYLGILSIALLLLGFTQLSNSLYVILRKEKVWLINGIISGIVVMALISVGVMFSINAMIYGYLAALLFVSLPLTFYLGYYRSFSFSLREIVSVAGYNYVGAITFFILKLMALDALLIYPAVFVAGVSLLRVIGYVKFLNAEKNIVNE</sequence>
<dbReference type="Pfam" id="PF13440">
    <property type="entry name" value="Polysacc_synt_3"/>
    <property type="match status" value="1"/>
</dbReference>
<dbReference type="InterPro" id="IPR050833">
    <property type="entry name" value="Poly_Biosynth_Transport"/>
</dbReference>
<feature type="transmembrane region" description="Helical" evidence="6">
    <location>
        <begin position="212"/>
        <end position="231"/>
    </location>
</feature>
<gene>
    <name evidence="7" type="ORF">E1163_05035</name>
</gene>
<dbReference type="EMBL" id="SMLW01000395">
    <property type="protein sequence ID" value="MTI24303.1"/>
    <property type="molecule type" value="Genomic_DNA"/>
</dbReference>
<dbReference type="PANTHER" id="PTHR30250:SF11">
    <property type="entry name" value="O-ANTIGEN TRANSPORTER-RELATED"/>
    <property type="match status" value="1"/>
</dbReference>
<evidence type="ECO:0000256" key="1">
    <source>
        <dbReference type="ARBA" id="ARBA00004651"/>
    </source>
</evidence>
<evidence type="ECO:0000256" key="2">
    <source>
        <dbReference type="ARBA" id="ARBA00022475"/>
    </source>
</evidence>
<comment type="subcellular location">
    <subcellularLocation>
        <location evidence="1">Cell membrane</location>
        <topology evidence="1">Multi-pass membrane protein</topology>
    </subcellularLocation>
</comment>
<protein>
    <recommendedName>
        <fullName evidence="9">Lipopolysaccharide biosynthesis protein</fullName>
    </recommendedName>
</protein>
<feature type="transmembrane region" description="Helical" evidence="6">
    <location>
        <begin position="99"/>
        <end position="121"/>
    </location>
</feature>
<feature type="transmembrane region" description="Helical" evidence="6">
    <location>
        <begin position="61"/>
        <end position="79"/>
    </location>
</feature>
<reference evidence="7 8" key="1">
    <citation type="submission" date="2019-02" db="EMBL/GenBank/DDBJ databases">
        <authorList>
            <person name="Goldberg S.R."/>
            <person name="Haltli B.A."/>
            <person name="Correa H."/>
            <person name="Russell K.G."/>
        </authorList>
    </citation>
    <scope>NUCLEOTIDE SEQUENCE [LARGE SCALE GENOMIC DNA]</scope>
    <source>
        <strain evidence="7 8">JCM 16186</strain>
    </source>
</reference>
<keyword evidence="3 6" id="KW-0812">Transmembrane</keyword>
<proteinExistence type="predicted"/>
<evidence type="ECO:0000313" key="8">
    <source>
        <dbReference type="Proteomes" id="UP000798808"/>
    </source>
</evidence>
<evidence type="ECO:0008006" key="9">
    <source>
        <dbReference type="Google" id="ProtNLM"/>
    </source>
</evidence>
<evidence type="ECO:0000256" key="6">
    <source>
        <dbReference type="SAM" id="Phobius"/>
    </source>
</evidence>
<dbReference type="Proteomes" id="UP000798808">
    <property type="component" value="Unassembled WGS sequence"/>
</dbReference>
<accession>A0ABW9RLR2</accession>
<comment type="caution">
    <text evidence="7">The sequence shown here is derived from an EMBL/GenBank/DDBJ whole genome shotgun (WGS) entry which is preliminary data.</text>
</comment>
<feature type="transmembrane region" description="Helical" evidence="6">
    <location>
        <begin position="155"/>
        <end position="174"/>
    </location>
</feature>
<name>A0ABW9RLR2_9BACT</name>
<feature type="non-terminal residue" evidence="7">
    <location>
        <position position="1"/>
    </location>
</feature>
<keyword evidence="5 6" id="KW-0472">Membrane</keyword>
<feature type="transmembrane region" description="Helical" evidence="6">
    <location>
        <begin position="186"/>
        <end position="206"/>
    </location>
</feature>
<dbReference type="RefSeq" id="WP_155170157.1">
    <property type="nucleotide sequence ID" value="NZ_SMLW01000395.1"/>
</dbReference>
<feature type="transmembrane region" description="Helical" evidence="6">
    <location>
        <begin position="128"/>
        <end position="149"/>
    </location>
</feature>